<dbReference type="GO" id="GO:0016020">
    <property type="term" value="C:membrane"/>
    <property type="evidence" value="ECO:0007669"/>
    <property type="project" value="UniProtKB-SubCell"/>
</dbReference>
<gene>
    <name evidence="9" type="ORF">HRR80_009077</name>
</gene>
<feature type="transmembrane region" description="Helical" evidence="7">
    <location>
        <begin position="168"/>
        <end position="189"/>
    </location>
</feature>
<feature type="transmembrane region" description="Helical" evidence="7">
    <location>
        <begin position="108"/>
        <end position="125"/>
    </location>
</feature>
<evidence type="ECO:0000256" key="6">
    <source>
        <dbReference type="ARBA" id="ARBA00037968"/>
    </source>
</evidence>
<feature type="transmembrane region" description="Helical" evidence="7">
    <location>
        <begin position="338"/>
        <end position="357"/>
    </location>
</feature>
<feature type="transmembrane region" description="Helical" evidence="7">
    <location>
        <begin position="72"/>
        <end position="96"/>
    </location>
</feature>
<dbReference type="Gene3D" id="1.20.1250.20">
    <property type="entry name" value="MFS general substrate transporter like domains"/>
    <property type="match status" value="1"/>
</dbReference>
<evidence type="ECO:0000256" key="2">
    <source>
        <dbReference type="ARBA" id="ARBA00022448"/>
    </source>
</evidence>
<feature type="transmembrane region" description="Helical" evidence="7">
    <location>
        <begin position="393"/>
        <end position="416"/>
    </location>
</feature>
<dbReference type="SUPFAM" id="SSF103473">
    <property type="entry name" value="MFS general substrate transporter"/>
    <property type="match status" value="1"/>
</dbReference>
<dbReference type="Proteomes" id="UP001161757">
    <property type="component" value="Unassembled WGS sequence"/>
</dbReference>
<dbReference type="InterPro" id="IPR036259">
    <property type="entry name" value="MFS_trans_sf"/>
</dbReference>
<dbReference type="InterPro" id="IPR020846">
    <property type="entry name" value="MFS_dom"/>
</dbReference>
<evidence type="ECO:0000256" key="3">
    <source>
        <dbReference type="ARBA" id="ARBA00022692"/>
    </source>
</evidence>
<dbReference type="AlphaFoldDB" id="A0AAN6EN74"/>
<feature type="transmembrane region" description="Helical" evidence="7">
    <location>
        <begin position="137"/>
        <end position="156"/>
    </location>
</feature>
<evidence type="ECO:0000256" key="5">
    <source>
        <dbReference type="ARBA" id="ARBA00023136"/>
    </source>
</evidence>
<keyword evidence="5 7" id="KW-0472">Membrane</keyword>
<accession>A0AAN6EN74</accession>
<name>A0AAN6EN74_EXODE</name>
<evidence type="ECO:0000256" key="1">
    <source>
        <dbReference type="ARBA" id="ARBA00004141"/>
    </source>
</evidence>
<feature type="domain" description="Major facilitator superfamily (MFS) profile" evidence="8">
    <location>
        <begin position="72"/>
        <end position="486"/>
    </location>
</feature>
<feature type="transmembrane region" description="Helical" evidence="7">
    <location>
        <begin position="460"/>
        <end position="481"/>
    </location>
</feature>
<feature type="transmembrane region" description="Helical" evidence="7">
    <location>
        <begin position="369"/>
        <end position="387"/>
    </location>
</feature>
<dbReference type="PANTHER" id="PTHR43791:SF63">
    <property type="entry name" value="HIGH AFFINITY CYSTEINE TRANSPORTER"/>
    <property type="match status" value="1"/>
</dbReference>
<reference evidence="9" key="1">
    <citation type="submission" date="2023-01" db="EMBL/GenBank/DDBJ databases">
        <title>Exophiala dermititidis isolated from Cystic Fibrosis Patient.</title>
        <authorList>
            <person name="Kurbessoian T."/>
            <person name="Crocker A."/>
            <person name="Murante D."/>
            <person name="Hogan D.A."/>
            <person name="Stajich J.E."/>
        </authorList>
    </citation>
    <scope>NUCLEOTIDE SEQUENCE</scope>
    <source>
        <strain evidence="9">Ex8</strain>
    </source>
</reference>
<protein>
    <recommendedName>
        <fullName evidence="8">Major facilitator superfamily (MFS) profile domain-containing protein</fullName>
    </recommendedName>
</protein>
<dbReference type="EMBL" id="JAJGCB010000031">
    <property type="protein sequence ID" value="KAJ8986772.1"/>
    <property type="molecule type" value="Genomic_DNA"/>
</dbReference>
<comment type="caution">
    <text evidence="9">The sequence shown here is derived from an EMBL/GenBank/DDBJ whole genome shotgun (WGS) entry which is preliminary data.</text>
</comment>
<evidence type="ECO:0000313" key="10">
    <source>
        <dbReference type="Proteomes" id="UP001161757"/>
    </source>
</evidence>
<dbReference type="Pfam" id="PF07690">
    <property type="entry name" value="MFS_1"/>
    <property type="match status" value="1"/>
</dbReference>
<evidence type="ECO:0000313" key="9">
    <source>
        <dbReference type="EMBL" id="KAJ8986772.1"/>
    </source>
</evidence>
<comment type="similarity">
    <text evidence="6">Belongs to the major facilitator superfamily. Allantoate permease family.</text>
</comment>
<keyword evidence="2" id="KW-0813">Transport</keyword>
<evidence type="ECO:0000256" key="7">
    <source>
        <dbReference type="SAM" id="Phobius"/>
    </source>
</evidence>
<evidence type="ECO:0000259" key="8">
    <source>
        <dbReference type="PROSITE" id="PS50850"/>
    </source>
</evidence>
<sequence>MTTDSDIRFESVRAPSVEHHKLDILLSHEENLKGPINEDLVDKEVAQYVDSQPIHIDEATNRRLKRRIDRRVLVVMIITYFLQSVDKGALGFASIMGLQEDTHLHGTQYSWLTTVIYLVILVVEYPENWIIQRIRIAKWLGSNIVLWGLAVTLTSVCKNFAGLVTLRAFLGGFEAVCQPSFTVLSAMWYKREEQAQTIILWYMMNGIQQIVGGLVGFLFTLVPESAPLEPWQGLFMFHGLIAICWGLFVIYWMPDSPMKAKCFNEEEKRLILERVRTNRTGVQNKKFRIEQVKEAFLDPQVYAFVLIQLFTTLPSGGVGAFAAIVIKGFGYSTWETQLLQMVTGVIQVISMLSGVWIEKKYKMTIWPSVAAVLPTIAGAAVLCGVKATPSTRIGLLIAWYCMYSFWTAVGLALSLVTRNVAGSTKKSVVISLTFISWAAGNAIGPQVFRSQDAPRYFPAFAVILSCFVALAVTLVLLRYYYIWQNSIKEGKIARGEALADEEGVHGFEDVTDRANVNFRYVY</sequence>
<feature type="transmembrane region" description="Helical" evidence="7">
    <location>
        <begin position="234"/>
        <end position="253"/>
    </location>
</feature>
<dbReference type="FunFam" id="1.20.1250.20:FF:000064">
    <property type="entry name" value="MFS allantoate transporter"/>
    <property type="match status" value="1"/>
</dbReference>
<feature type="transmembrane region" description="Helical" evidence="7">
    <location>
        <begin position="201"/>
        <end position="222"/>
    </location>
</feature>
<keyword evidence="4 7" id="KW-1133">Transmembrane helix</keyword>
<feature type="transmembrane region" description="Helical" evidence="7">
    <location>
        <begin position="301"/>
        <end position="326"/>
    </location>
</feature>
<dbReference type="InterPro" id="IPR011701">
    <property type="entry name" value="MFS"/>
</dbReference>
<proteinExistence type="inferred from homology"/>
<dbReference type="PANTHER" id="PTHR43791">
    <property type="entry name" value="PERMEASE-RELATED"/>
    <property type="match status" value="1"/>
</dbReference>
<evidence type="ECO:0000256" key="4">
    <source>
        <dbReference type="ARBA" id="ARBA00022989"/>
    </source>
</evidence>
<comment type="subcellular location">
    <subcellularLocation>
        <location evidence="1">Membrane</location>
        <topology evidence="1">Multi-pass membrane protein</topology>
    </subcellularLocation>
</comment>
<dbReference type="GO" id="GO:0033229">
    <property type="term" value="F:cysteine transmembrane transporter activity"/>
    <property type="evidence" value="ECO:0007669"/>
    <property type="project" value="TreeGrafter"/>
</dbReference>
<organism evidence="9 10">
    <name type="scientific">Exophiala dermatitidis</name>
    <name type="common">Black yeast-like fungus</name>
    <name type="synonym">Wangiella dermatitidis</name>
    <dbReference type="NCBI Taxonomy" id="5970"/>
    <lineage>
        <taxon>Eukaryota</taxon>
        <taxon>Fungi</taxon>
        <taxon>Dikarya</taxon>
        <taxon>Ascomycota</taxon>
        <taxon>Pezizomycotina</taxon>
        <taxon>Eurotiomycetes</taxon>
        <taxon>Chaetothyriomycetidae</taxon>
        <taxon>Chaetothyriales</taxon>
        <taxon>Herpotrichiellaceae</taxon>
        <taxon>Exophiala</taxon>
    </lineage>
</organism>
<feature type="transmembrane region" description="Helical" evidence="7">
    <location>
        <begin position="428"/>
        <end position="448"/>
    </location>
</feature>
<keyword evidence="3 7" id="KW-0812">Transmembrane</keyword>
<dbReference type="PROSITE" id="PS50850">
    <property type="entry name" value="MFS"/>
    <property type="match status" value="1"/>
</dbReference>